<dbReference type="PANTHER" id="PTHR43072">
    <property type="entry name" value="N-ACETYLTRANSFERASE"/>
    <property type="match status" value="1"/>
</dbReference>
<dbReference type="Gene3D" id="3.40.630.30">
    <property type="match status" value="1"/>
</dbReference>
<comment type="caution">
    <text evidence="2">The sequence shown here is derived from an EMBL/GenBank/DDBJ whole genome shotgun (WGS) entry which is preliminary data.</text>
</comment>
<sequence>MDEKKICVREARVSDAEALCEIYAYYVKNTAITFETEVPSVAEFTDRICSIQAWYPYLVAECNGQILGYAYAHRYHERAAFAWDVEVSIYIHQEKRRGGLGCILYEALEAALKKQGVVNCYALVAEPETEDDYLTFDSLKFHQKMGYHIAGTQHYSGYKFDRWYHMTTLEKFLGEHKKGMTEIKPYRTVE</sequence>
<dbReference type="Pfam" id="PF13420">
    <property type="entry name" value="Acetyltransf_4"/>
    <property type="match status" value="1"/>
</dbReference>
<name>A0ABR7GE29_9FIRM</name>
<dbReference type="Proteomes" id="UP000643810">
    <property type="component" value="Unassembled WGS sequence"/>
</dbReference>
<evidence type="ECO:0000259" key="1">
    <source>
        <dbReference type="PROSITE" id="PS51186"/>
    </source>
</evidence>
<gene>
    <name evidence="2" type="ORF">H8R94_03565</name>
</gene>
<keyword evidence="3" id="KW-1185">Reference proteome</keyword>
<dbReference type="CDD" id="cd04301">
    <property type="entry name" value="NAT_SF"/>
    <property type="match status" value="1"/>
</dbReference>
<dbReference type="RefSeq" id="WP_186853913.1">
    <property type="nucleotide sequence ID" value="NZ_JACOPG010000001.1"/>
</dbReference>
<protein>
    <submittedName>
        <fullName evidence="2">N-acetyltransferase</fullName>
    </submittedName>
</protein>
<reference evidence="2 3" key="1">
    <citation type="submission" date="2020-08" db="EMBL/GenBank/DDBJ databases">
        <title>Genome public.</title>
        <authorList>
            <person name="Liu C."/>
            <person name="Sun Q."/>
        </authorList>
    </citation>
    <scope>NUCLEOTIDE SEQUENCE [LARGE SCALE GENOMIC DNA]</scope>
    <source>
        <strain evidence="2 3">NSJ-9</strain>
    </source>
</reference>
<proteinExistence type="predicted"/>
<dbReference type="InterPro" id="IPR000182">
    <property type="entry name" value="GNAT_dom"/>
</dbReference>
<dbReference type="SUPFAM" id="SSF55729">
    <property type="entry name" value="Acyl-CoA N-acyltransferases (Nat)"/>
    <property type="match status" value="1"/>
</dbReference>
<dbReference type="PANTHER" id="PTHR43072:SF8">
    <property type="entry name" value="ACYLTRANSFERASE FABY-RELATED"/>
    <property type="match status" value="1"/>
</dbReference>
<accession>A0ABR7GE29</accession>
<feature type="domain" description="N-acetyltransferase" evidence="1">
    <location>
        <begin position="6"/>
        <end position="174"/>
    </location>
</feature>
<evidence type="ECO:0000313" key="2">
    <source>
        <dbReference type="EMBL" id="MBC5685702.1"/>
    </source>
</evidence>
<dbReference type="EMBL" id="JACOPG010000001">
    <property type="protein sequence ID" value="MBC5685702.1"/>
    <property type="molecule type" value="Genomic_DNA"/>
</dbReference>
<organism evidence="2 3">
    <name type="scientific">Roseburia lenta</name>
    <dbReference type="NCBI Taxonomy" id="2763061"/>
    <lineage>
        <taxon>Bacteria</taxon>
        <taxon>Bacillati</taxon>
        <taxon>Bacillota</taxon>
        <taxon>Clostridia</taxon>
        <taxon>Lachnospirales</taxon>
        <taxon>Lachnospiraceae</taxon>
        <taxon>Roseburia</taxon>
    </lineage>
</organism>
<dbReference type="InterPro" id="IPR016181">
    <property type="entry name" value="Acyl_CoA_acyltransferase"/>
</dbReference>
<dbReference type="PROSITE" id="PS51186">
    <property type="entry name" value="GNAT"/>
    <property type="match status" value="1"/>
</dbReference>
<evidence type="ECO:0000313" key="3">
    <source>
        <dbReference type="Proteomes" id="UP000643810"/>
    </source>
</evidence>